<dbReference type="Proteomes" id="UP000193711">
    <property type="component" value="Unassembled WGS sequence"/>
</dbReference>
<proteinExistence type="predicted"/>
<keyword evidence="1" id="KW-1133">Transmembrane helix</keyword>
<evidence type="ECO:0000313" key="3">
    <source>
        <dbReference type="Proteomes" id="UP000193711"/>
    </source>
</evidence>
<dbReference type="GO" id="GO:0005886">
    <property type="term" value="C:plasma membrane"/>
    <property type="evidence" value="ECO:0007669"/>
    <property type="project" value="InterPro"/>
</dbReference>
<protein>
    <submittedName>
        <fullName evidence="2">K+-transporting ATPase, KdpF subunit</fullName>
    </submittedName>
</protein>
<dbReference type="EMBL" id="FXBM01000003">
    <property type="protein sequence ID" value="SMH49347.1"/>
    <property type="molecule type" value="Genomic_DNA"/>
</dbReference>
<evidence type="ECO:0000313" key="2">
    <source>
        <dbReference type="EMBL" id="SMH49347.1"/>
    </source>
</evidence>
<keyword evidence="3" id="KW-1185">Reference proteome</keyword>
<accession>A0A1X7PDF3</accession>
<dbReference type="Pfam" id="PF09604">
    <property type="entry name" value="Potass_KdpF"/>
    <property type="match status" value="1"/>
</dbReference>
<keyword evidence="1" id="KW-0812">Transmembrane</keyword>
<dbReference type="GO" id="GO:0008556">
    <property type="term" value="F:P-type potassium transmembrane transporter activity"/>
    <property type="evidence" value="ECO:0007669"/>
    <property type="project" value="InterPro"/>
</dbReference>
<reference evidence="3" key="1">
    <citation type="submission" date="2017-04" db="EMBL/GenBank/DDBJ databases">
        <authorList>
            <person name="Varghese N."/>
            <person name="Submissions S."/>
        </authorList>
    </citation>
    <scope>NUCLEOTIDE SEQUENCE [LARGE SCALE GENOMIC DNA]</scope>
    <source>
        <strain evidence="3">VKM Ac-2121</strain>
    </source>
</reference>
<evidence type="ECO:0000256" key="1">
    <source>
        <dbReference type="SAM" id="Phobius"/>
    </source>
</evidence>
<keyword evidence="1" id="KW-0472">Membrane</keyword>
<gene>
    <name evidence="2" type="ORF">SAMN06295885_3285</name>
</gene>
<feature type="transmembrane region" description="Helical" evidence="1">
    <location>
        <begin position="6"/>
        <end position="24"/>
    </location>
</feature>
<name>A0A1X7PDF3_9MICO</name>
<organism evidence="2 3">
    <name type="scientific">Rathayibacter oskolensis</name>
    <dbReference type="NCBI Taxonomy" id="1891671"/>
    <lineage>
        <taxon>Bacteria</taxon>
        <taxon>Bacillati</taxon>
        <taxon>Actinomycetota</taxon>
        <taxon>Actinomycetes</taxon>
        <taxon>Micrococcales</taxon>
        <taxon>Microbacteriaceae</taxon>
        <taxon>Rathayibacter</taxon>
    </lineage>
</organism>
<sequence>MIVFDSLAAVLAIAAIGYLVFALVKPERF</sequence>
<dbReference type="InterPro" id="IPR011726">
    <property type="entry name" value="KdpF"/>
</dbReference>
<dbReference type="RefSeq" id="WP_085477671.1">
    <property type="nucleotide sequence ID" value="NZ_FXBM01000003.1"/>
</dbReference>
<dbReference type="AlphaFoldDB" id="A0A1X7PDF3"/>